<dbReference type="CDD" id="cd00235">
    <property type="entry name" value="TLP-20"/>
    <property type="match status" value="1"/>
</dbReference>
<protein>
    <submittedName>
        <fullName evidence="2">Tlp20/ac83-like protein</fullName>
    </submittedName>
</protein>
<feature type="compositionally biased region" description="Basic and acidic residues" evidence="1">
    <location>
        <begin position="275"/>
        <end position="289"/>
    </location>
</feature>
<dbReference type="InterPro" id="IPR036731">
    <property type="entry name" value="Tlp20_sf"/>
</dbReference>
<reference evidence="2 3" key="1">
    <citation type="journal article" date="2009" name="BMC Genomics">
        <title>Genomic sequence, organization and characteristics of a new nucleopolyhedrovirus isolated from Clanis bilineata larva.</title>
        <authorList>
            <person name="Zhu S.Y."/>
            <person name="Yi J.P."/>
            <person name="Shen W.D."/>
            <person name="Wang L.Q."/>
            <person name="He H.G."/>
            <person name="Wang Y."/>
            <person name="Li B."/>
            <person name="Wang W.B."/>
        </authorList>
    </citation>
    <scope>NUCLEOTIDE SEQUENCE [LARGE SCALE GENOMIC DNA]</scope>
    <source>
        <strain evidence="2">DZ1</strain>
    </source>
</reference>
<dbReference type="Gene3D" id="2.70.40.20">
    <property type="entry name" value="Baculovirus telokin-like protein 20"/>
    <property type="match status" value="1"/>
</dbReference>
<sequence>MALVRFMYSSRTFNRLSNSFSLKSLYITKYNIIKIIVIVMATNNNGTVNIAVYVTHEKDNNFNDVLSFIVRDEYHLKKLAVGAYSLNILDSHHLKIMHDAVKSANATVQTVSCGDFVVVYNYTEMSKNLNAILFNAKPTILKKDGVIFKVIIYNKMIEHAASQALANHVARDYNNTAIVNDINDTAAVANSMREKNQKLFQTRFGGAAKGDPTATTTNNNHSDDCDNNNDDDVRDDDDDDDNDSMEYDDNGDVIDSEESLSTDGHMDQTTSNYNERADDAAPAKRQKLE</sequence>
<dbReference type="OrthoDB" id="14635at10239"/>
<dbReference type="KEGG" id="vg:5141862"/>
<dbReference type="Proteomes" id="UP000214353">
    <property type="component" value="Segment"/>
</dbReference>
<dbReference type="EMBL" id="DQ504428">
    <property type="protein sequence ID" value="ABF47417.1"/>
    <property type="molecule type" value="Genomic_DNA"/>
</dbReference>
<dbReference type="Pfam" id="PF06088">
    <property type="entry name" value="TLP-20"/>
    <property type="match status" value="1"/>
</dbReference>
<evidence type="ECO:0000256" key="1">
    <source>
        <dbReference type="SAM" id="MobiDB-lite"/>
    </source>
</evidence>
<feature type="compositionally biased region" description="Acidic residues" evidence="1">
    <location>
        <begin position="225"/>
        <end position="260"/>
    </location>
</feature>
<evidence type="ECO:0000313" key="3">
    <source>
        <dbReference type="Proteomes" id="UP000214353"/>
    </source>
</evidence>
<accession>Q0N426</accession>
<name>Q0N426_9ABAC</name>
<dbReference type="SUPFAM" id="SSF51289">
    <property type="entry name" value="Tlp20, baculovirus telokin-like protein"/>
    <property type="match status" value="1"/>
</dbReference>
<evidence type="ECO:0000313" key="2">
    <source>
        <dbReference type="EMBL" id="ABF47417.1"/>
    </source>
</evidence>
<organism evidence="2 3">
    <name type="scientific">Clanis bilineata nucleopolyhedrovirus</name>
    <dbReference type="NCBI Taxonomy" id="1307957"/>
    <lineage>
        <taxon>Viruses</taxon>
        <taxon>Viruses incertae sedis</taxon>
        <taxon>Naldaviricetes</taxon>
        <taxon>Lefavirales</taxon>
        <taxon>Baculoviridae</taxon>
        <taxon>Alphabaculovirus</taxon>
        <taxon>Alphabaculovirus clabilineatae</taxon>
    </lineage>
</organism>
<feature type="region of interest" description="Disordered" evidence="1">
    <location>
        <begin position="204"/>
        <end position="289"/>
    </location>
</feature>
<keyword evidence="3" id="KW-1185">Reference proteome</keyword>
<proteinExistence type="predicted"/>
<feature type="compositionally biased region" description="Polar residues" evidence="1">
    <location>
        <begin position="261"/>
        <end position="274"/>
    </location>
</feature>
<dbReference type="InterPro" id="IPR009092">
    <property type="entry name" value="Telokin-like_Tlp20_baculovir"/>
</dbReference>
<dbReference type="GeneID" id="5141862"/>
<dbReference type="RefSeq" id="YP_717613.1">
    <property type="nucleotide sequence ID" value="NC_008293.1"/>
</dbReference>